<comment type="similarity">
    <text evidence="2 4">Belongs to the thiolase-like superfamily. Beta-ketoacyl-ACP synthases family.</text>
</comment>
<comment type="caution">
    <text evidence="6">The sequence shown here is derived from an EMBL/GenBank/DDBJ whole genome shotgun (WGS) entry which is preliminary data.</text>
</comment>
<dbReference type="AlphaFoldDB" id="A0A1Q8TFW4"/>
<dbReference type="GO" id="GO:0005829">
    <property type="term" value="C:cytosol"/>
    <property type="evidence" value="ECO:0007669"/>
    <property type="project" value="TreeGrafter"/>
</dbReference>
<gene>
    <name evidence="6" type="ORF">BTW10_03660</name>
</gene>
<evidence type="ECO:0000313" key="7">
    <source>
        <dbReference type="Proteomes" id="UP000186806"/>
    </source>
</evidence>
<dbReference type="GO" id="GO:0006633">
    <property type="term" value="P:fatty acid biosynthetic process"/>
    <property type="evidence" value="ECO:0007669"/>
    <property type="project" value="UniProtKB-UniPathway"/>
</dbReference>
<dbReference type="CDD" id="cd00834">
    <property type="entry name" value="KAS_I_II"/>
    <property type="match status" value="1"/>
</dbReference>
<dbReference type="Proteomes" id="UP000186806">
    <property type="component" value="Unassembled WGS sequence"/>
</dbReference>
<dbReference type="InterPro" id="IPR014031">
    <property type="entry name" value="Ketoacyl_synth_C"/>
</dbReference>
<dbReference type="PROSITE" id="PS52004">
    <property type="entry name" value="KS3_2"/>
    <property type="match status" value="1"/>
</dbReference>
<dbReference type="PANTHER" id="PTHR11712">
    <property type="entry name" value="POLYKETIDE SYNTHASE-RELATED"/>
    <property type="match status" value="1"/>
</dbReference>
<dbReference type="EMBL" id="MSDQ01000006">
    <property type="protein sequence ID" value="OLO12571.1"/>
    <property type="molecule type" value="Genomic_DNA"/>
</dbReference>
<dbReference type="STRING" id="223900.GCA_000821045_01865"/>
<dbReference type="NCBIfam" id="NF006618">
    <property type="entry name" value="PRK09185.1"/>
    <property type="match status" value="1"/>
</dbReference>
<dbReference type="SMART" id="SM00825">
    <property type="entry name" value="PKS_KS"/>
    <property type="match status" value="1"/>
</dbReference>
<reference evidence="6 7" key="1">
    <citation type="submission" date="2016-12" db="EMBL/GenBank/DDBJ databases">
        <title>Draft genome sequences of strains Salinicola socius SMB35, Salinicola sp. MH3R3-1 and Chromohalobacter sp. SMB17 from the Verkhnekamsk potash mining region of Russia.</title>
        <authorList>
            <person name="Mavrodi D.V."/>
            <person name="Olsson B.E."/>
            <person name="Korsakova E.S."/>
            <person name="Pyankova A."/>
            <person name="Mavrodi O.V."/>
            <person name="Plotnikova E.G."/>
        </authorList>
    </citation>
    <scope>NUCLEOTIDE SEQUENCE [LARGE SCALE GENOMIC DNA]</scope>
    <source>
        <strain evidence="6 7">SMB17</strain>
    </source>
</reference>
<feature type="domain" description="Ketosynthase family 3 (KS3)" evidence="5">
    <location>
        <begin position="1"/>
        <end position="397"/>
    </location>
</feature>
<sequence>MSLSANRQPCRLSRPGVVCSLGDDLETIADALFNGRRGLTSSAAFTPERALPLGMVTCALPDWDDWPPEQRSRNNRLLALAMQRLNGPLDTLRESVAPERIGVVIGTSTSGIGETERAIAEAGREGPLPEAFRYANQELGAPAHFVAQRIGAQGPVYALSTACSSSARALASARRLLASGTCDAVVAGGADSLCRLTVNGFASLEAISERPCLPFSAQRDGINIGEAAALFVVTPEDGGIQLSGTGESSDAYHVSAPRPDGSGAHEAMRQALAMGGCAPEAVDYLNLHGTGTHHNDSMEAKAVAALFATSPPCSSTKALTGHTLGAAGALEAAFCWLALDRGRLPVHVFDAVPDPELPPLDYVMPTVTPEHTSRPLTYALSNSFAFGGNNAALLMTREEA</sequence>
<evidence type="ECO:0000313" key="6">
    <source>
        <dbReference type="EMBL" id="OLO12571.1"/>
    </source>
</evidence>
<evidence type="ECO:0000256" key="3">
    <source>
        <dbReference type="ARBA" id="ARBA00022679"/>
    </source>
</evidence>
<dbReference type="UniPathway" id="UPA00094"/>
<evidence type="ECO:0000256" key="1">
    <source>
        <dbReference type="ARBA" id="ARBA00005194"/>
    </source>
</evidence>
<dbReference type="InterPro" id="IPR018201">
    <property type="entry name" value="Ketoacyl_synth_AS"/>
</dbReference>
<dbReference type="InterPro" id="IPR016039">
    <property type="entry name" value="Thiolase-like"/>
</dbReference>
<dbReference type="PANTHER" id="PTHR11712:SF320">
    <property type="entry name" value="BETA-KETOACYL SYNTHASE"/>
    <property type="match status" value="1"/>
</dbReference>
<dbReference type="Pfam" id="PF02801">
    <property type="entry name" value="Ketoacyl-synt_C"/>
    <property type="match status" value="1"/>
</dbReference>
<organism evidence="6 7">
    <name type="scientific">Chromohalobacter japonicus</name>
    <dbReference type="NCBI Taxonomy" id="223900"/>
    <lineage>
        <taxon>Bacteria</taxon>
        <taxon>Pseudomonadati</taxon>
        <taxon>Pseudomonadota</taxon>
        <taxon>Gammaproteobacteria</taxon>
        <taxon>Oceanospirillales</taxon>
        <taxon>Halomonadaceae</taxon>
        <taxon>Chromohalobacter</taxon>
    </lineage>
</organism>
<dbReference type="Pfam" id="PF00109">
    <property type="entry name" value="ketoacyl-synt"/>
    <property type="match status" value="1"/>
</dbReference>
<dbReference type="GO" id="GO:0004315">
    <property type="term" value="F:3-oxoacyl-[acyl-carrier-protein] synthase activity"/>
    <property type="evidence" value="ECO:0007669"/>
    <property type="project" value="InterPro"/>
</dbReference>
<proteinExistence type="inferred from homology"/>
<dbReference type="InterPro" id="IPR000794">
    <property type="entry name" value="Beta-ketoacyl_synthase"/>
</dbReference>
<dbReference type="InterPro" id="IPR014030">
    <property type="entry name" value="Ketoacyl_synth_N"/>
</dbReference>
<dbReference type="RefSeq" id="WP_075368212.1">
    <property type="nucleotide sequence ID" value="NZ_MSDQ01000006.1"/>
</dbReference>
<dbReference type="PROSITE" id="PS00606">
    <property type="entry name" value="KS3_1"/>
    <property type="match status" value="1"/>
</dbReference>
<protein>
    <submittedName>
        <fullName evidence="6">Beta-ketoacyl-[acyl-carrier-protein] synthase II</fullName>
    </submittedName>
</protein>
<evidence type="ECO:0000259" key="5">
    <source>
        <dbReference type="PROSITE" id="PS52004"/>
    </source>
</evidence>
<dbReference type="SUPFAM" id="SSF53901">
    <property type="entry name" value="Thiolase-like"/>
    <property type="match status" value="2"/>
</dbReference>
<dbReference type="InterPro" id="IPR020841">
    <property type="entry name" value="PKS_Beta-ketoAc_synthase_dom"/>
</dbReference>
<keyword evidence="7" id="KW-1185">Reference proteome</keyword>
<keyword evidence="3 4" id="KW-0808">Transferase</keyword>
<name>A0A1Q8TFW4_9GAMM</name>
<evidence type="ECO:0000256" key="2">
    <source>
        <dbReference type="ARBA" id="ARBA00008467"/>
    </source>
</evidence>
<evidence type="ECO:0000256" key="4">
    <source>
        <dbReference type="RuleBase" id="RU003694"/>
    </source>
</evidence>
<dbReference type="Gene3D" id="3.40.47.10">
    <property type="match status" value="2"/>
</dbReference>
<comment type="pathway">
    <text evidence="1">Lipid metabolism; fatty acid biosynthesis.</text>
</comment>
<accession>A0A1Q8TFW4</accession>